<dbReference type="SUPFAM" id="SSF51735">
    <property type="entry name" value="NAD(P)-binding Rossmann-fold domains"/>
    <property type="match status" value="1"/>
</dbReference>
<dbReference type="Pfam" id="PF02719">
    <property type="entry name" value="Polysacc_synt_2"/>
    <property type="match status" value="1"/>
</dbReference>
<dbReference type="AlphaFoldDB" id="A0A6H1ZW11"/>
<dbReference type="PANTHER" id="PTHR43318">
    <property type="entry name" value="UDP-N-ACETYLGLUCOSAMINE 4,6-DEHYDRATASE"/>
    <property type="match status" value="1"/>
</dbReference>
<dbReference type="PANTHER" id="PTHR43318:SF2">
    <property type="entry name" value="UDP-N-ACETYLGLUCOSAMINE 4,6-DEHYDRATASE (INVERTING)"/>
    <property type="match status" value="1"/>
</dbReference>
<dbReference type="CDD" id="cd05237">
    <property type="entry name" value="UDP_invert_4-6DH_SDR_e"/>
    <property type="match status" value="1"/>
</dbReference>
<sequence length="270" mass="30256">MKDKTILLTGGTGSLGQELIRQLLPYEPKSIRIYSRGEWAQQDMSQKFNDSRLRFMIGDVRDKDRLMQVMTGCDIIIHTAALKQVPTCDYNPTEAIKTNIIGSVNVVEAAISNKVDKVIAISSDKAVHPVNIYGASKLVMEKLLLQASNYTKTKLACIRFGNFNQSRGNVFELWKHQLETTGEITVTEPEMVRFWIHIGDAASFVIQCLDMMQGGEIYIPKMPSITLKDLIPEGTKVKVTGQRAGERMTEYLFGEAEKPIDKGDYYIIGG</sequence>
<comment type="similarity">
    <text evidence="1">Belongs to the polysaccharide synthase family.</text>
</comment>
<dbReference type="InterPro" id="IPR003869">
    <property type="entry name" value="Polysac_CapD-like"/>
</dbReference>
<dbReference type="InterPro" id="IPR051203">
    <property type="entry name" value="Polysaccharide_Synthase-Rel"/>
</dbReference>
<dbReference type="InterPro" id="IPR036291">
    <property type="entry name" value="NAD(P)-bd_dom_sf"/>
</dbReference>
<gene>
    <name evidence="3" type="ORF">TM448A02238_0007</name>
</gene>
<protein>
    <submittedName>
        <fullName evidence="3">Putative polysaccharide biosynthesis protein</fullName>
    </submittedName>
</protein>
<proteinExistence type="inferred from homology"/>
<reference evidence="3" key="1">
    <citation type="submission" date="2020-03" db="EMBL/GenBank/DDBJ databases">
        <title>The deep terrestrial virosphere.</title>
        <authorList>
            <person name="Holmfeldt K."/>
            <person name="Nilsson E."/>
            <person name="Simone D."/>
            <person name="Lopez-Fernandez M."/>
            <person name="Wu X."/>
            <person name="de Brujin I."/>
            <person name="Lundin D."/>
            <person name="Andersson A."/>
            <person name="Bertilsson S."/>
            <person name="Dopson M."/>
        </authorList>
    </citation>
    <scope>NUCLEOTIDE SEQUENCE</scope>
    <source>
        <strain evidence="3">TM448A02238</strain>
    </source>
</reference>
<dbReference type="Gene3D" id="3.40.50.720">
    <property type="entry name" value="NAD(P)-binding Rossmann-like Domain"/>
    <property type="match status" value="1"/>
</dbReference>
<accession>A0A6H1ZW11</accession>
<organism evidence="3">
    <name type="scientific">viral metagenome</name>
    <dbReference type="NCBI Taxonomy" id="1070528"/>
    <lineage>
        <taxon>unclassified sequences</taxon>
        <taxon>metagenomes</taxon>
        <taxon>organismal metagenomes</taxon>
    </lineage>
</organism>
<evidence type="ECO:0000256" key="1">
    <source>
        <dbReference type="ARBA" id="ARBA00007430"/>
    </source>
</evidence>
<evidence type="ECO:0000313" key="3">
    <source>
        <dbReference type="EMBL" id="QJA51652.1"/>
    </source>
</evidence>
<evidence type="ECO:0000259" key="2">
    <source>
        <dbReference type="Pfam" id="PF02719"/>
    </source>
</evidence>
<feature type="domain" description="Polysaccharide biosynthesis protein CapD-like" evidence="2">
    <location>
        <begin position="6"/>
        <end position="261"/>
    </location>
</feature>
<name>A0A6H1ZW11_9ZZZZ</name>
<dbReference type="EMBL" id="MT144280">
    <property type="protein sequence ID" value="QJA51652.1"/>
    <property type="molecule type" value="Genomic_DNA"/>
</dbReference>